<keyword evidence="3" id="KW-1185">Reference proteome</keyword>
<sequence>MRAHNEAARDGLSQDTIRNLYNTMPRLLVEFVRRYGDPASCCEKSEEIWAALNSDVLRSDEVWSDTGMKGRGEMGDPRENPPTNGIVRHDSRGRKSGVTRPGIEPGSPWWLYGPVVRRTIISYSASRPPSHCDTPPPCITAYSGVQQTPDVVLRQTAPRLLDGYYGTVTAGVLTGSPHSRLGTCQESMAVFGRGRGAPSSVTLLEYRTCSPGQKWEILHGSAVSRPHTTRPSEFQYNMRRVDRLSWNMTHQTIMPFVGNTLASHQDEPGSFPGRVTRFPQVVIVPGDAVDRRGFAGISTPPPPNSGAAPYSLQSPLPALKTPLLRSAQISSITHSPLPDATITSRRNEAALATENHTSPVCIVPRCFGLAPQKTESLLLHNSPPQGVRKCTQEPKHLTKIVYQVVMRSLRSWRTIPKSSRHGSRPRSSGAGPPCVGAFRQYGPDDPRGGLHGDVITLRAINFVLGPRGRAVSPLASHQGDPGSILGRITPYFRMWESCRTVSGFSRGSPVSPPSHSSAVPFSLQSPSSALKTTMLRAVKISPPTPFVGINTPYLEFETALLYEVVMLSLLPRYLFGVLLDDDLKVLLPLVSACRISVVRARQCHVDARSPFKDGGSYVIVKASVSISAMLPSRTLQLIFL</sequence>
<evidence type="ECO:0000256" key="1">
    <source>
        <dbReference type="SAM" id="MobiDB-lite"/>
    </source>
</evidence>
<feature type="region of interest" description="Disordered" evidence="1">
    <location>
        <begin position="415"/>
        <end position="434"/>
    </location>
</feature>
<comment type="caution">
    <text evidence="2">The sequence shown here is derived from an EMBL/GenBank/DDBJ whole genome shotgun (WGS) entry which is preliminary data.</text>
</comment>
<evidence type="ECO:0000313" key="3">
    <source>
        <dbReference type="Proteomes" id="UP001159363"/>
    </source>
</evidence>
<accession>A0ABQ9IN43</accession>
<feature type="compositionally biased region" description="Basic and acidic residues" evidence="1">
    <location>
        <begin position="68"/>
        <end position="79"/>
    </location>
</feature>
<proteinExistence type="predicted"/>
<evidence type="ECO:0000313" key="2">
    <source>
        <dbReference type="EMBL" id="KAJ8898092.1"/>
    </source>
</evidence>
<protein>
    <submittedName>
        <fullName evidence="2">Uncharacterized protein</fullName>
    </submittedName>
</protein>
<gene>
    <name evidence="2" type="ORF">PR048_003452</name>
</gene>
<dbReference type="EMBL" id="JARBHB010000001">
    <property type="protein sequence ID" value="KAJ8898092.1"/>
    <property type="molecule type" value="Genomic_DNA"/>
</dbReference>
<name>A0ABQ9IN43_9NEOP</name>
<dbReference type="Proteomes" id="UP001159363">
    <property type="component" value="Chromosome 1"/>
</dbReference>
<reference evidence="2 3" key="1">
    <citation type="submission" date="2023-02" db="EMBL/GenBank/DDBJ databases">
        <title>LHISI_Scaffold_Assembly.</title>
        <authorList>
            <person name="Stuart O.P."/>
            <person name="Cleave R."/>
            <person name="Magrath M.J.L."/>
            <person name="Mikheyev A.S."/>
        </authorList>
    </citation>
    <scope>NUCLEOTIDE SEQUENCE [LARGE SCALE GENOMIC DNA]</scope>
    <source>
        <strain evidence="2">Daus_M_001</strain>
        <tissue evidence="2">Leg muscle</tissue>
    </source>
</reference>
<organism evidence="2 3">
    <name type="scientific">Dryococelus australis</name>
    <dbReference type="NCBI Taxonomy" id="614101"/>
    <lineage>
        <taxon>Eukaryota</taxon>
        <taxon>Metazoa</taxon>
        <taxon>Ecdysozoa</taxon>
        <taxon>Arthropoda</taxon>
        <taxon>Hexapoda</taxon>
        <taxon>Insecta</taxon>
        <taxon>Pterygota</taxon>
        <taxon>Neoptera</taxon>
        <taxon>Polyneoptera</taxon>
        <taxon>Phasmatodea</taxon>
        <taxon>Verophasmatodea</taxon>
        <taxon>Anareolatae</taxon>
        <taxon>Phasmatidae</taxon>
        <taxon>Eurycanthinae</taxon>
        <taxon>Dryococelus</taxon>
    </lineage>
</organism>
<feature type="region of interest" description="Disordered" evidence="1">
    <location>
        <begin position="65"/>
        <end position="100"/>
    </location>
</feature>